<reference evidence="1" key="1">
    <citation type="submission" date="2018-11" db="EMBL/GenBank/DDBJ databases">
        <authorList>
            <consortium name="Pathogen Informatics"/>
        </authorList>
    </citation>
    <scope>NUCLEOTIDE SEQUENCE [LARGE SCALE GENOMIC DNA]</scope>
</reference>
<organism evidence="1">
    <name type="scientific">Heligmosomoides polygyrus</name>
    <name type="common">Parasitic roundworm</name>
    <dbReference type="NCBI Taxonomy" id="6339"/>
    <lineage>
        <taxon>Eukaryota</taxon>
        <taxon>Metazoa</taxon>
        <taxon>Ecdysozoa</taxon>
        <taxon>Nematoda</taxon>
        <taxon>Chromadorea</taxon>
        <taxon>Rhabditida</taxon>
        <taxon>Rhabditina</taxon>
        <taxon>Rhabditomorpha</taxon>
        <taxon>Strongyloidea</taxon>
        <taxon>Heligmosomidae</taxon>
        <taxon>Heligmosomoides</taxon>
    </lineage>
</organism>
<accession>A0A3P8FE93</accession>
<protein>
    <submittedName>
        <fullName evidence="1">Uncharacterized protein</fullName>
    </submittedName>
</protein>
<sequence length="130" mass="14344">MTIFATIVQFMVDRVAPREDIARLLTETMSSVELAINRLAIWAREGHRDAEKVVNHINDTLAMIGLVFTKITTPVKREMSRAVCQLSLLGLADPTEADNLYTRLMGVVSDVINNAMQVEDKAGAAIPVAY</sequence>
<dbReference type="EMBL" id="UZAH01031756">
    <property type="protein sequence ID" value="VDP17616.1"/>
    <property type="molecule type" value="Genomic_DNA"/>
</dbReference>
<gene>
    <name evidence="1" type="ORF">HPBE_LOCUS19963</name>
</gene>
<dbReference type="AlphaFoldDB" id="A0A3P8FE93"/>
<dbReference type="OrthoDB" id="5859246at2759"/>
<name>A0A3P8FE93_HELPZ</name>
<proteinExistence type="predicted"/>
<evidence type="ECO:0000313" key="1">
    <source>
        <dbReference type="EMBL" id="VDP17616.1"/>
    </source>
</evidence>